<evidence type="ECO:0000313" key="1">
    <source>
        <dbReference type="EMBL" id="PWA08391.1"/>
    </source>
</evidence>
<dbReference type="EMBL" id="QCZG01000038">
    <property type="protein sequence ID" value="PWA08391.1"/>
    <property type="molecule type" value="Genomic_DNA"/>
</dbReference>
<sequence>MPPIAYLNPAKKYFKKLKDRALKKKFFDAIQKIRLNPYAGQLKTGDLAGIYCYDFYYNGTNYEIAYIIEEKENGEIIVVVLAGTRETFYEDLKRYMN</sequence>
<organism evidence="1 2">
    <name type="scientific">Pueribacillus theae</name>
    <dbReference type="NCBI Taxonomy" id="2171751"/>
    <lineage>
        <taxon>Bacteria</taxon>
        <taxon>Bacillati</taxon>
        <taxon>Bacillota</taxon>
        <taxon>Bacilli</taxon>
        <taxon>Bacillales</taxon>
        <taxon>Bacillaceae</taxon>
        <taxon>Pueribacillus</taxon>
    </lineage>
</organism>
<accession>A0A2U1JT92</accession>
<gene>
    <name evidence="1" type="ORF">DCC39_15005</name>
</gene>
<dbReference type="OrthoDB" id="82378at2"/>
<dbReference type="RefSeq" id="WP_116555715.1">
    <property type="nucleotide sequence ID" value="NZ_QCZG01000038.1"/>
</dbReference>
<reference evidence="1 2" key="1">
    <citation type="submission" date="2018-04" db="EMBL/GenBank/DDBJ databases">
        <title>Camelliibacillus theae gen. nov., sp. nov., isolated from Pu'er tea.</title>
        <authorList>
            <person name="Niu L."/>
        </authorList>
    </citation>
    <scope>NUCLEOTIDE SEQUENCE [LARGE SCALE GENOMIC DNA]</scope>
    <source>
        <strain evidence="1 2">T8</strain>
    </source>
</reference>
<dbReference type="Proteomes" id="UP000245998">
    <property type="component" value="Unassembled WGS sequence"/>
</dbReference>
<dbReference type="Pfam" id="PF15781">
    <property type="entry name" value="ParE-like_toxin"/>
    <property type="match status" value="1"/>
</dbReference>
<dbReference type="InterPro" id="IPR035093">
    <property type="entry name" value="RelE/ParE_toxin_dom_sf"/>
</dbReference>
<name>A0A2U1JT92_9BACI</name>
<dbReference type="Gene3D" id="3.30.2310.20">
    <property type="entry name" value="RelE-like"/>
    <property type="match status" value="1"/>
</dbReference>
<protein>
    <submittedName>
        <fullName evidence="1">Plasmid stabilization protein</fullName>
    </submittedName>
</protein>
<dbReference type="AlphaFoldDB" id="A0A2U1JT92"/>
<keyword evidence="2" id="KW-1185">Reference proteome</keyword>
<comment type="caution">
    <text evidence="1">The sequence shown here is derived from an EMBL/GenBank/DDBJ whole genome shotgun (WGS) entry which is preliminary data.</text>
</comment>
<dbReference type="InterPro" id="IPR031552">
    <property type="entry name" value="ParE-like_toxin"/>
</dbReference>
<dbReference type="SUPFAM" id="SSF143011">
    <property type="entry name" value="RelE-like"/>
    <property type="match status" value="1"/>
</dbReference>
<proteinExistence type="predicted"/>
<evidence type="ECO:0000313" key="2">
    <source>
        <dbReference type="Proteomes" id="UP000245998"/>
    </source>
</evidence>